<comment type="subcellular location">
    <subcellularLocation>
        <location evidence="1">Cell membrane</location>
        <topology evidence="1">Multi-pass membrane protein</topology>
    </subcellularLocation>
</comment>
<evidence type="ECO:0008006" key="9">
    <source>
        <dbReference type="Google" id="ProtNLM"/>
    </source>
</evidence>
<reference evidence="7 8" key="1">
    <citation type="journal article" date="2010" name="ChemBioChem">
        <title>Cloning and characterization of the biosynthetic gene cluster of 16-membered macrolide antibiotic FD-891: involvement of a dual functional cytochrome P450 monooxygenase catalyzing epoxidation and hydroxylation.</title>
        <authorList>
            <person name="Kudo F."/>
            <person name="Motegi A."/>
            <person name="Mizoue K."/>
            <person name="Eguchi T."/>
        </authorList>
    </citation>
    <scope>NUCLEOTIDE SEQUENCE [LARGE SCALE GENOMIC DNA]</scope>
    <source>
        <strain evidence="7 8">A-8890</strain>
    </source>
</reference>
<keyword evidence="3 6" id="KW-0812">Transmembrane</keyword>
<reference evidence="7 8" key="2">
    <citation type="journal article" date="2023" name="ChemBioChem">
        <title>Acyltransferase Domain Exchange between Two Independent Type I Polyketide Synthases in the Same Producer Strain of Macrolide Antibiotics.</title>
        <authorList>
            <person name="Kudo F."/>
            <person name="Kishikawa K."/>
            <person name="Tsuboi K."/>
            <person name="Kido T."/>
            <person name="Usui T."/>
            <person name="Hashimoto J."/>
            <person name="Shin-Ya K."/>
            <person name="Miyanaga A."/>
            <person name="Eguchi T."/>
        </authorList>
    </citation>
    <scope>NUCLEOTIDE SEQUENCE [LARGE SCALE GENOMIC DNA]</scope>
    <source>
        <strain evidence="7 8">A-8890</strain>
    </source>
</reference>
<evidence type="ECO:0000256" key="4">
    <source>
        <dbReference type="ARBA" id="ARBA00022989"/>
    </source>
</evidence>
<dbReference type="InterPro" id="IPR022791">
    <property type="entry name" value="L-PG_synthase/AglD"/>
</dbReference>
<dbReference type="EMBL" id="AP018448">
    <property type="protein sequence ID" value="BBC33004.1"/>
    <property type="molecule type" value="Genomic_DNA"/>
</dbReference>
<feature type="transmembrane region" description="Helical" evidence="6">
    <location>
        <begin position="318"/>
        <end position="335"/>
    </location>
</feature>
<sequence length="338" mass="34841">MIPLPLDAPPPPPPAPVNLLSRVPLPRVTGRQVRLAVSLLPLLLIAVWAVIDWEVVYGSAVRLASAELSWLLAGAVLAVLCSAATACIRQGTVPERLPPGLLFASQFAAGAAGHVLPANLGAHAVTLRFLQRQGIPLPRATASIALYSLVKPVARTAVIAVFVLALPGTLHLGDLLPDTRTLAVVAAAVALALVAVVVTLTAVRVLRRHCIRLAQTALTDLRLVHRRPSRALALWGGAAALPVLQACVLAAVGASVDLPVSWPLMVFAYLAASTVVGAVPAPGGIGPVDAAVVFTLVAFGAPATLATTTVIGYRLLTVWLPLLPGTLVLSALVRAKAL</sequence>
<keyword evidence="8" id="KW-1185">Reference proteome</keyword>
<feature type="transmembrane region" description="Helical" evidence="6">
    <location>
        <begin position="68"/>
        <end position="88"/>
    </location>
</feature>
<evidence type="ECO:0000256" key="3">
    <source>
        <dbReference type="ARBA" id="ARBA00022692"/>
    </source>
</evidence>
<organism evidence="7 8">
    <name type="scientific">Streptomyces graminofaciens</name>
    <dbReference type="NCBI Taxonomy" id="68212"/>
    <lineage>
        <taxon>Bacteria</taxon>
        <taxon>Bacillati</taxon>
        <taxon>Actinomycetota</taxon>
        <taxon>Actinomycetes</taxon>
        <taxon>Kitasatosporales</taxon>
        <taxon>Streptomycetaceae</taxon>
        <taxon>Streptomyces</taxon>
    </lineage>
</organism>
<feature type="transmembrane region" description="Helical" evidence="6">
    <location>
        <begin position="153"/>
        <end position="170"/>
    </location>
</feature>
<keyword evidence="2" id="KW-1003">Cell membrane</keyword>
<evidence type="ECO:0000256" key="5">
    <source>
        <dbReference type="ARBA" id="ARBA00023136"/>
    </source>
</evidence>
<feature type="transmembrane region" description="Helical" evidence="6">
    <location>
        <begin position="35"/>
        <end position="56"/>
    </location>
</feature>
<keyword evidence="4 6" id="KW-1133">Transmembrane helix</keyword>
<evidence type="ECO:0000256" key="1">
    <source>
        <dbReference type="ARBA" id="ARBA00004651"/>
    </source>
</evidence>
<feature type="transmembrane region" description="Helical" evidence="6">
    <location>
        <begin position="182"/>
        <end position="203"/>
    </location>
</feature>
<feature type="transmembrane region" description="Helical" evidence="6">
    <location>
        <begin position="232"/>
        <end position="254"/>
    </location>
</feature>
<gene>
    <name evidence="7" type="ORF">SGFS_042980</name>
</gene>
<name>A0ABM7FAH8_9ACTN</name>
<feature type="transmembrane region" description="Helical" evidence="6">
    <location>
        <begin position="260"/>
        <end position="279"/>
    </location>
</feature>
<evidence type="ECO:0000256" key="2">
    <source>
        <dbReference type="ARBA" id="ARBA00022475"/>
    </source>
</evidence>
<dbReference type="Proteomes" id="UP001321542">
    <property type="component" value="Chromosome"/>
</dbReference>
<proteinExistence type="predicted"/>
<evidence type="ECO:0000256" key="6">
    <source>
        <dbReference type="SAM" id="Phobius"/>
    </source>
</evidence>
<accession>A0ABM7FAH8</accession>
<feature type="transmembrane region" description="Helical" evidence="6">
    <location>
        <begin position="291"/>
        <end position="312"/>
    </location>
</feature>
<evidence type="ECO:0000313" key="7">
    <source>
        <dbReference type="EMBL" id="BBC33004.1"/>
    </source>
</evidence>
<evidence type="ECO:0000313" key="8">
    <source>
        <dbReference type="Proteomes" id="UP001321542"/>
    </source>
</evidence>
<keyword evidence="5 6" id="KW-0472">Membrane</keyword>
<dbReference type="PANTHER" id="PTHR39087">
    <property type="entry name" value="UPF0104 MEMBRANE PROTEIN MJ1595"/>
    <property type="match status" value="1"/>
</dbReference>
<protein>
    <recommendedName>
        <fullName evidence="9">Integral membrane protein</fullName>
    </recommendedName>
</protein>
<dbReference type="Pfam" id="PF03706">
    <property type="entry name" value="LPG_synthase_TM"/>
    <property type="match status" value="1"/>
</dbReference>
<dbReference type="PANTHER" id="PTHR39087:SF2">
    <property type="entry name" value="UPF0104 MEMBRANE PROTEIN MJ1595"/>
    <property type="match status" value="1"/>
</dbReference>